<reference evidence="3 4" key="1">
    <citation type="submission" date="2024-06" db="EMBL/GenBank/DDBJ databases">
        <title>The Natural Products Discovery Center: Release of the First 8490 Sequenced Strains for Exploring Actinobacteria Biosynthetic Diversity.</title>
        <authorList>
            <person name="Kalkreuter E."/>
            <person name="Kautsar S.A."/>
            <person name="Yang D."/>
            <person name="Bader C.D."/>
            <person name="Teijaro C.N."/>
            <person name="Fluegel L."/>
            <person name="Davis C.M."/>
            <person name="Simpson J.R."/>
            <person name="Lauterbach L."/>
            <person name="Steele A.D."/>
            <person name="Gui C."/>
            <person name="Meng S."/>
            <person name="Li G."/>
            <person name="Viehrig K."/>
            <person name="Ye F."/>
            <person name="Su P."/>
            <person name="Kiefer A.F."/>
            <person name="Nichols A."/>
            <person name="Cepeda A.J."/>
            <person name="Yan W."/>
            <person name="Fan B."/>
            <person name="Jiang Y."/>
            <person name="Adhikari A."/>
            <person name="Zheng C.-J."/>
            <person name="Schuster L."/>
            <person name="Cowan T.M."/>
            <person name="Smanski M.J."/>
            <person name="Chevrette M.G."/>
            <person name="De Carvalho L.P.S."/>
            <person name="Shen B."/>
        </authorList>
    </citation>
    <scope>NUCLEOTIDE SEQUENCE [LARGE SCALE GENOMIC DNA]</scope>
    <source>
        <strain evidence="3 4">NPDC001615</strain>
    </source>
</reference>
<evidence type="ECO:0000313" key="4">
    <source>
        <dbReference type="Proteomes" id="UP001496720"/>
    </source>
</evidence>
<evidence type="ECO:0000256" key="2">
    <source>
        <dbReference type="SAM" id="Phobius"/>
    </source>
</evidence>
<name>A0ABV1SZH4_9ACTN</name>
<keyword evidence="2" id="KW-0472">Membrane</keyword>
<feature type="transmembrane region" description="Helical" evidence="2">
    <location>
        <begin position="73"/>
        <end position="90"/>
    </location>
</feature>
<evidence type="ECO:0000313" key="3">
    <source>
        <dbReference type="EMBL" id="MER6167105.1"/>
    </source>
</evidence>
<keyword evidence="2" id="KW-1133">Transmembrane helix</keyword>
<dbReference type="Proteomes" id="UP001496720">
    <property type="component" value="Unassembled WGS sequence"/>
</dbReference>
<feature type="transmembrane region" description="Helical" evidence="2">
    <location>
        <begin position="175"/>
        <end position="197"/>
    </location>
</feature>
<evidence type="ECO:0000256" key="1">
    <source>
        <dbReference type="SAM" id="MobiDB-lite"/>
    </source>
</evidence>
<dbReference type="InterPro" id="IPR049920">
    <property type="entry name" value="IK1_05631-like"/>
</dbReference>
<accession>A0ABV1SZH4</accession>
<keyword evidence="4" id="KW-1185">Reference proteome</keyword>
<feature type="transmembrane region" description="Helical" evidence="2">
    <location>
        <begin position="48"/>
        <end position="67"/>
    </location>
</feature>
<dbReference type="Pfam" id="PF18159">
    <property type="entry name" value="S_4TM"/>
    <property type="match status" value="1"/>
</dbReference>
<gene>
    <name evidence="3" type="ORF">ABT188_21530</name>
</gene>
<dbReference type="RefSeq" id="WP_352148640.1">
    <property type="nucleotide sequence ID" value="NZ_JBEOZY010000023.1"/>
</dbReference>
<comment type="caution">
    <text evidence="3">The sequence shown here is derived from an EMBL/GenBank/DDBJ whole genome shotgun (WGS) entry which is preliminary data.</text>
</comment>
<keyword evidence="2" id="KW-0812">Transmembrane</keyword>
<organism evidence="3 4">
    <name type="scientific">Streptomyces violaceorubidus</name>
    <dbReference type="NCBI Taxonomy" id="284042"/>
    <lineage>
        <taxon>Bacteria</taxon>
        <taxon>Bacillati</taxon>
        <taxon>Actinomycetota</taxon>
        <taxon>Actinomycetes</taxon>
        <taxon>Kitasatosporales</taxon>
        <taxon>Streptomycetaceae</taxon>
        <taxon>Streptomyces</taxon>
    </lineage>
</organism>
<protein>
    <submittedName>
        <fullName evidence="3">S-4TM family putative pore-forming effector</fullName>
    </submittedName>
</protein>
<feature type="transmembrane region" description="Helical" evidence="2">
    <location>
        <begin position="203"/>
        <end position="224"/>
    </location>
</feature>
<feature type="region of interest" description="Disordered" evidence="1">
    <location>
        <begin position="1"/>
        <end position="21"/>
    </location>
</feature>
<sequence length="310" mass="34610">MTQGQQSSVPPGASGRIKERQDKPEHLNRLLAYSHLYKTAMRWRRIKTWGNILLALTAPLFSVFLPSGTGTRGAIAAVWLVLGRTVLSGLEQSATQHAVNVQELYDTKLFHLPWNQAIAGRPPVPDDVSSAARRISDHGPYLNWYSIDLGGTPWPGDVLLCQRQSAVWSRRDHRAYGTCLAISGSTWALGIIIFALVRDMTLLTFLVALFLPSTPALLDTIELARSHWQQSTKRRQVEDDIHDVWDAYQEAPGSVPIGECRRLQDATYLLRRDGPPVPGAFYKLRRQETAAVTSDGTETLRSSSRSTWNL</sequence>
<dbReference type="EMBL" id="JBEOZY010000023">
    <property type="protein sequence ID" value="MER6167105.1"/>
    <property type="molecule type" value="Genomic_DNA"/>
</dbReference>
<proteinExistence type="predicted"/>